<organism evidence="1 2">
    <name type="scientific">Necator americanus</name>
    <name type="common">Human hookworm</name>
    <dbReference type="NCBI Taxonomy" id="51031"/>
    <lineage>
        <taxon>Eukaryota</taxon>
        <taxon>Metazoa</taxon>
        <taxon>Ecdysozoa</taxon>
        <taxon>Nematoda</taxon>
        <taxon>Chromadorea</taxon>
        <taxon>Rhabditida</taxon>
        <taxon>Rhabditina</taxon>
        <taxon>Rhabditomorpha</taxon>
        <taxon>Strongyloidea</taxon>
        <taxon>Ancylostomatidae</taxon>
        <taxon>Bunostominae</taxon>
        <taxon>Necator</taxon>
    </lineage>
</organism>
<dbReference type="EMBL" id="JAVFWL010000001">
    <property type="protein sequence ID" value="KAK6727059.1"/>
    <property type="molecule type" value="Genomic_DNA"/>
</dbReference>
<protein>
    <submittedName>
        <fullName evidence="1">Uncharacterized protein</fullName>
    </submittedName>
</protein>
<keyword evidence="2" id="KW-1185">Reference proteome</keyword>
<accession>A0ABR1BKT6</accession>
<evidence type="ECO:0000313" key="1">
    <source>
        <dbReference type="EMBL" id="KAK6727059.1"/>
    </source>
</evidence>
<comment type="caution">
    <text evidence="1">The sequence shown here is derived from an EMBL/GenBank/DDBJ whole genome shotgun (WGS) entry which is preliminary data.</text>
</comment>
<proteinExistence type="predicted"/>
<dbReference type="Proteomes" id="UP001303046">
    <property type="component" value="Unassembled WGS sequence"/>
</dbReference>
<name>A0ABR1BKT6_NECAM</name>
<reference evidence="1 2" key="1">
    <citation type="submission" date="2023-08" db="EMBL/GenBank/DDBJ databases">
        <title>A Necator americanus chromosomal reference genome.</title>
        <authorList>
            <person name="Ilik V."/>
            <person name="Petrzelkova K.J."/>
            <person name="Pardy F."/>
            <person name="Fuh T."/>
            <person name="Niatou-Singa F.S."/>
            <person name="Gouil Q."/>
            <person name="Baker L."/>
            <person name="Ritchie M.E."/>
            <person name="Jex A.R."/>
            <person name="Gazzola D."/>
            <person name="Li H."/>
            <person name="Toshio Fujiwara R."/>
            <person name="Zhan B."/>
            <person name="Aroian R.V."/>
            <person name="Pafco B."/>
            <person name="Schwarz E.M."/>
        </authorList>
    </citation>
    <scope>NUCLEOTIDE SEQUENCE [LARGE SCALE GENOMIC DNA]</scope>
    <source>
        <strain evidence="1 2">Aroian</strain>
        <tissue evidence="1">Whole animal</tissue>
    </source>
</reference>
<gene>
    <name evidence="1" type="primary">Necator_chrI.g1138</name>
    <name evidence="1" type="ORF">RB195_005014</name>
</gene>
<evidence type="ECO:0000313" key="2">
    <source>
        <dbReference type="Proteomes" id="UP001303046"/>
    </source>
</evidence>
<sequence length="88" mass="10088">MTRCLPVLNTANGIAVRKVTLPIWREHFNALLNRQTPSAPDLKRFCRPTYAVNEKTPTELEALFCIQKMKDGKFGRDDAISESCRTEY</sequence>